<reference evidence="10" key="1">
    <citation type="submission" date="2021-03" db="EMBL/GenBank/DDBJ databases">
        <authorList>
            <person name="Jaffe A."/>
        </authorList>
    </citation>
    <scope>NUCLEOTIDE SEQUENCE</scope>
    <source>
        <strain evidence="10">RIFCSPHIGHO2_01_FULL_AR10_44_11</strain>
    </source>
</reference>
<dbReference type="PANTHER" id="PTHR33866">
    <property type="entry name" value="S-ADENOSYLMETHIONINE DECARBOXYLASE PROENZYME"/>
    <property type="match status" value="1"/>
</dbReference>
<evidence type="ECO:0000256" key="7">
    <source>
        <dbReference type="ARBA" id="ARBA00023270"/>
    </source>
</evidence>
<protein>
    <submittedName>
        <fullName evidence="10">S-adenosylmethionine decarboxylase</fullName>
        <ecNumber evidence="10">4.1.1.50</ecNumber>
    </submittedName>
</protein>
<keyword evidence="5" id="KW-0865">Zymogen</keyword>
<keyword evidence="9" id="KW-1133">Transmembrane helix</keyword>
<feature type="transmembrane region" description="Helical" evidence="9">
    <location>
        <begin position="85"/>
        <end position="114"/>
    </location>
</feature>
<proteinExistence type="predicted"/>
<dbReference type="InterPro" id="IPR016067">
    <property type="entry name" value="S-AdoMet_deCO2ase_core"/>
</dbReference>
<evidence type="ECO:0000256" key="6">
    <source>
        <dbReference type="ARBA" id="ARBA00023239"/>
    </source>
</evidence>
<dbReference type="EC" id="4.1.1.50" evidence="10"/>
<dbReference type="GO" id="GO:0004014">
    <property type="term" value="F:adenosylmethionine decarboxylase activity"/>
    <property type="evidence" value="ECO:0007669"/>
    <property type="project" value="UniProtKB-EC"/>
</dbReference>
<reference evidence="10" key="2">
    <citation type="submission" date="2021-05" db="EMBL/GenBank/DDBJ databases">
        <title>Protein family content uncovers lineage relationships and bacterial pathway maintenance mechanisms in DPANN archaea.</title>
        <authorList>
            <person name="Castelle C.J."/>
            <person name="Meheust R."/>
            <person name="Jaffe A.L."/>
            <person name="Seitz K."/>
            <person name="Gong X."/>
            <person name="Baker B.J."/>
            <person name="Banfield J.F."/>
        </authorList>
    </citation>
    <scope>NUCLEOTIDE SEQUENCE</scope>
    <source>
        <strain evidence="10">RIFCSPHIGHO2_01_FULL_AR10_44_11</strain>
    </source>
</reference>
<dbReference type="GO" id="GO:0008295">
    <property type="term" value="P:spermidine biosynthetic process"/>
    <property type="evidence" value="ECO:0007669"/>
    <property type="project" value="InterPro"/>
</dbReference>
<keyword evidence="7" id="KW-0704">Schiff base</keyword>
<evidence type="ECO:0000313" key="10">
    <source>
        <dbReference type="EMBL" id="MBS3057438.1"/>
    </source>
</evidence>
<dbReference type="GO" id="GO:0005829">
    <property type="term" value="C:cytosol"/>
    <property type="evidence" value="ECO:0007669"/>
    <property type="project" value="TreeGrafter"/>
</dbReference>
<keyword evidence="4" id="KW-0620">Polyamine biosynthesis</keyword>
<feature type="transmembrane region" description="Helical" evidence="9">
    <location>
        <begin position="45"/>
        <end position="73"/>
    </location>
</feature>
<evidence type="ECO:0000256" key="1">
    <source>
        <dbReference type="ARBA" id="ARBA00001928"/>
    </source>
</evidence>
<keyword evidence="6 10" id="KW-0456">Lyase</keyword>
<keyword evidence="3" id="KW-0068">Autocatalytic cleavage</keyword>
<sequence length="424" mass="48965">MLFSFLNILIFSLSFITGILTKVTDNLIDEQAKVGTRLKYVFGAIFGISAGYLLSLSVETATIGIAVVIGVLLHERIDRSHQLAVALLVGIIAFLGLPQVSIPLLLVFIFFAFADEALNEYSDNLRKSMKKINRTLEFFIKERPLLIISGFAVSSYFGNWIYFIAILLYQIGYEAGNRLFYLAFRQFSETYGTQFIFDSYKCNSSKLDSEQFVRQMLDELPGIIGMQKISEPTAFRYYAEKEDESGVSGVVIIAESHIAIHTYPKKQLVKTDVVSCRAFNVHLAEEYLKSRLQPKEIIQTVFNRGKEYPKNIEEAEMLLRKERKQIKLPKIFESERKGLGKSDELIEKERMRLGMSLDLFEKPRRHLMFSMEEDSKKKKYELAPKREFRKKIEFQRLGIKHKAIDSERRELLGLVNKYNKEEFA</sequence>
<name>A0A8T4KQP2_9ARCH</name>
<organism evidence="10 11">
    <name type="scientific">Candidatus Iainarchaeum sp</name>
    <dbReference type="NCBI Taxonomy" id="3101447"/>
    <lineage>
        <taxon>Archaea</taxon>
        <taxon>Candidatus Iainarchaeota</taxon>
        <taxon>Candidatus Iainarchaeia</taxon>
        <taxon>Candidatus Iainarchaeales</taxon>
        <taxon>Candidatus Iainarchaeaceae</taxon>
        <taxon>Candidatus Iainarchaeum</taxon>
    </lineage>
</organism>
<keyword evidence="9" id="KW-0472">Membrane</keyword>
<dbReference type="PANTHER" id="PTHR33866:SF2">
    <property type="entry name" value="S-ADENOSYLMETHIONINE DECARBOXYLASE PROENZYME"/>
    <property type="match status" value="1"/>
</dbReference>
<comment type="caution">
    <text evidence="10">The sequence shown here is derived from an EMBL/GenBank/DDBJ whole genome shotgun (WGS) entry which is preliminary data.</text>
</comment>
<dbReference type="InterPro" id="IPR003826">
    <property type="entry name" value="AdoMetDC_fam_prok"/>
</dbReference>
<accession>A0A8T4KQP2</accession>
<dbReference type="Pfam" id="PF02675">
    <property type="entry name" value="AdoMet_dc"/>
    <property type="match status" value="1"/>
</dbReference>
<evidence type="ECO:0000256" key="3">
    <source>
        <dbReference type="ARBA" id="ARBA00022813"/>
    </source>
</evidence>
<evidence type="ECO:0000313" key="11">
    <source>
        <dbReference type="Proteomes" id="UP000677687"/>
    </source>
</evidence>
<keyword evidence="8" id="KW-0670">Pyruvate</keyword>
<evidence type="ECO:0000256" key="2">
    <source>
        <dbReference type="ARBA" id="ARBA00022793"/>
    </source>
</evidence>
<gene>
    <name evidence="10" type="ORF">J4415_02310</name>
</gene>
<comment type="cofactor">
    <cofactor evidence="1">
        <name>pyruvate</name>
        <dbReference type="ChEBI" id="CHEBI:15361"/>
    </cofactor>
</comment>
<feature type="transmembrane region" description="Helical" evidence="9">
    <location>
        <begin position="145"/>
        <end position="169"/>
    </location>
</feature>
<evidence type="ECO:0000256" key="4">
    <source>
        <dbReference type="ARBA" id="ARBA00023115"/>
    </source>
</evidence>
<dbReference type="AlphaFoldDB" id="A0A8T4KQP2"/>
<evidence type="ECO:0000256" key="5">
    <source>
        <dbReference type="ARBA" id="ARBA00023145"/>
    </source>
</evidence>
<evidence type="ECO:0000256" key="9">
    <source>
        <dbReference type="SAM" id="Phobius"/>
    </source>
</evidence>
<dbReference type="Proteomes" id="UP000677687">
    <property type="component" value="Unassembled WGS sequence"/>
</dbReference>
<keyword evidence="2" id="KW-0210">Decarboxylase</keyword>
<dbReference type="SUPFAM" id="SSF56276">
    <property type="entry name" value="S-adenosylmethionine decarboxylase"/>
    <property type="match status" value="1"/>
</dbReference>
<evidence type="ECO:0000256" key="8">
    <source>
        <dbReference type="ARBA" id="ARBA00023317"/>
    </source>
</evidence>
<dbReference type="EMBL" id="JAGVWD010000034">
    <property type="protein sequence ID" value="MBS3057438.1"/>
    <property type="molecule type" value="Genomic_DNA"/>
</dbReference>
<keyword evidence="9" id="KW-0812">Transmembrane</keyword>
<dbReference type="Gene3D" id="3.60.90.10">
    <property type="entry name" value="S-adenosylmethionine decarboxylase"/>
    <property type="match status" value="1"/>
</dbReference>